<dbReference type="InterPro" id="IPR025851">
    <property type="entry name" value="SUKH-4"/>
</dbReference>
<sequence>MNASNKATLGVVLDTTAMPAEVTVDGERLSVIGYVREPTTELVGLDSAGAVWSYSPDRGTRVPMNSSVEALRRFLDLFGEFFAATDDPPPVTYTAEQMAEKLAAFRRGEIKPAVGTPDNRNARIKQLKTTLREIDKPAVKAGWWSLVLEQVDDGIL</sequence>
<evidence type="ECO:0000313" key="2">
    <source>
        <dbReference type="Proteomes" id="UP001589867"/>
    </source>
</evidence>
<comment type="caution">
    <text evidence="1">The sequence shown here is derived from an EMBL/GenBank/DDBJ whole genome shotgun (WGS) entry which is preliminary data.</text>
</comment>
<proteinExistence type="predicted"/>
<accession>A0ABV6LXU5</accession>
<evidence type="ECO:0000313" key="1">
    <source>
        <dbReference type="EMBL" id="MFC0527132.1"/>
    </source>
</evidence>
<dbReference type="EMBL" id="JBHLUH010000006">
    <property type="protein sequence ID" value="MFC0527132.1"/>
    <property type="molecule type" value="Genomic_DNA"/>
</dbReference>
<reference evidence="1 2" key="1">
    <citation type="submission" date="2024-09" db="EMBL/GenBank/DDBJ databases">
        <authorList>
            <person name="Sun Q."/>
            <person name="Mori K."/>
        </authorList>
    </citation>
    <scope>NUCLEOTIDE SEQUENCE [LARGE SCALE GENOMIC DNA]</scope>
    <source>
        <strain evidence="1 2">TBRC 3947</strain>
    </source>
</reference>
<gene>
    <name evidence="1" type="ORF">ACFFIA_05620</name>
</gene>
<dbReference type="Proteomes" id="UP001589867">
    <property type="component" value="Unassembled WGS sequence"/>
</dbReference>
<dbReference type="RefSeq" id="WP_377246431.1">
    <property type="nucleotide sequence ID" value="NZ_JBHLUH010000006.1"/>
</dbReference>
<dbReference type="Pfam" id="PF14435">
    <property type="entry name" value="SUKH-4"/>
    <property type="match status" value="1"/>
</dbReference>
<protein>
    <submittedName>
        <fullName evidence="1">SUKH-4 family immunity protein</fullName>
    </submittedName>
</protein>
<name>A0ABV6LXU5_9ACTN</name>
<keyword evidence="2" id="KW-1185">Reference proteome</keyword>
<organism evidence="1 2">
    <name type="scientific">Phytohabitans kaempferiae</name>
    <dbReference type="NCBI Taxonomy" id="1620943"/>
    <lineage>
        <taxon>Bacteria</taxon>
        <taxon>Bacillati</taxon>
        <taxon>Actinomycetota</taxon>
        <taxon>Actinomycetes</taxon>
        <taxon>Micromonosporales</taxon>
        <taxon>Micromonosporaceae</taxon>
    </lineage>
</organism>